<keyword evidence="2" id="KW-0472">Membrane</keyword>
<gene>
    <name evidence="3" type="ORF">DLM85_14620</name>
</gene>
<keyword evidence="2" id="KW-1133">Transmembrane helix</keyword>
<dbReference type="AlphaFoldDB" id="A0A328BHD8"/>
<organism evidence="3 4">
    <name type="scientific">Hymenobacter edaphi</name>
    <dbReference type="NCBI Taxonomy" id="2211146"/>
    <lineage>
        <taxon>Bacteria</taxon>
        <taxon>Pseudomonadati</taxon>
        <taxon>Bacteroidota</taxon>
        <taxon>Cytophagia</taxon>
        <taxon>Cytophagales</taxon>
        <taxon>Hymenobacteraceae</taxon>
        <taxon>Hymenobacter</taxon>
    </lineage>
</organism>
<sequence>MGRRYGLRGSAKGGKLRRRGRSARPPPMLPAAPLPAEAPETPAAPAPDACLNCAGTLLAGAGYCPHCGQPRPHRLSTAHVLHEILHVFTHADKSIFGFVGQVLTRPARVVADYLAGRRKRYFNPFQFLLLAVGVATVLAVQLHYYERIGEQVQLAMQAHGAPAAVLARVGQYFHAVGKFFNVWWLALMPLHALVAWAVYRRRLNYAESFFLLVIVGSVFQLYLILALVSVFLVVGLEPGSSTALLQATVYVGYLTWIGRGGLGLRWPRAVGSALVVSMLAGVINYGLNWLAFWGYVMHFRVPG</sequence>
<evidence type="ECO:0000313" key="3">
    <source>
        <dbReference type="EMBL" id="RAK65941.1"/>
    </source>
</evidence>
<dbReference type="OrthoDB" id="7446256at2"/>
<feature type="compositionally biased region" description="Pro residues" evidence="1">
    <location>
        <begin position="24"/>
        <end position="33"/>
    </location>
</feature>
<protein>
    <recommendedName>
        <fullName evidence="5">DUF3667 domain-containing protein</fullName>
    </recommendedName>
</protein>
<name>A0A328BHD8_9BACT</name>
<evidence type="ECO:0000313" key="4">
    <source>
        <dbReference type="Proteomes" id="UP000248553"/>
    </source>
</evidence>
<dbReference type="EMBL" id="QHKM01000004">
    <property type="protein sequence ID" value="RAK65941.1"/>
    <property type="molecule type" value="Genomic_DNA"/>
</dbReference>
<dbReference type="Pfam" id="PF12412">
    <property type="entry name" value="DUF3667"/>
    <property type="match status" value="1"/>
</dbReference>
<accession>A0A328BHD8</accession>
<feature type="transmembrane region" description="Helical" evidence="2">
    <location>
        <begin position="269"/>
        <end position="296"/>
    </location>
</feature>
<evidence type="ECO:0000256" key="1">
    <source>
        <dbReference type="SAM" id="MobiDB-lite"/>
    </source>
</evidence>
<dbReference type="InterPro" id="IPR022134">
    <property type="entry name" value="DUF3667"/>
</dbReference>
<evidence type="ECO:0008006" key="5">
    <source>
        <dbReference type="Google" id="ProtNLM"/>
    </source>
</evidence>
<feature type="transmembrane region" description="Helical" evidence="2">
    <location>
        <begin position="182"/>
        <end position="199"/>
    </location>
</feature>
<feature type="transmembrane region" description="Helical" evidence="2">
    <location>
        <begin position="127"/>
        <end position="145"/>
    </location>
</feature>
<reference evidence="4" key="1">
    <citation type="submission" date="2018-05" db="EMBL/GenBank/DDBJ databases">
        <authorList>
            <person name="Nie L."/>
        </authorList>
    </citation>
    <scope>NUCLEOTIDE SEQUENCE [LARGE SCALE GENOMIC DNA]</scope>
    <source>
        <strain evidence="4">NL</strain>
    </source>
</reference>
<comment type="caution">
    <text evidence="3">The sequence shown here is derived from an EMBL/GenBank/DDBJ whole genome shotgun (WGS) entry which is preliminary data.</text>
</comment>
<proteinExistence type="predicted"/>
<feature type="transmembrane region" description="Helical" evidence="2">
    <location>
        <begin position="211"/>
        <end position="234"/>
    </location>
</feature>
<feature type="transmembrane region" description="Helical" evidence="2">
    <location>
        <begin position="240"/>
        <end position="257"/>
    </location>
</feature>
<keyword evidence="4" id="KW-1185">Reference proteome</keyword>
<evidence type="ECO:0000256" key="2">
    <source>
        <dbReference type="SAM" id="Phobius"/>
    </source>
</evidence>
<dbReference type="Proteomes" id="UP000248553">
    <property type="component" value="Unassembled WGS sequence"/>
</dbReference>
<keyword evidence="2" id="KW-0812">Transmembrane</keyword>
<feature type="region of interest" description="Disordered" evidence="1">
    <location>
        <begin position="1"/>
        <end position="40"/>
    </location>
</feature>